<dbReference type="GO" id="GO:0051301">
    <property type="term" value="P:cell division"/>
    <property type="evidence" value="ECO:0007669"/>
    <property type="project" value="UniProtKB-KW"/>
</dbReference>
<feature type="domain" description="Nuclear condensin complex subunit 3 C-terminal" evidence="7">
    <location>
        <begin position="19"/>
        <end position="126"/>
    </location>
</feature>
<evidence type="ECO:0000259" key="7">
    <source>
        <dbReference type="Pfam" id="PF12719"/>
    </source>
</evidence>
<reference evidence="8 9" key="1">
    <citation type="journal article" date="2015" name="Nat. Commun.">
        <title>Outbred genome sequencing and CRISPR/Cas9 gene editing in butterflies.</title>
        <authorList>
            <person name="Li X."/>
            <person name="Fan D."/>
            <person name="Zhang W."/>
            <person name="Liu G."/>
            <person name="Zhang L."/>
            <person name="Zhao L."/>
            <person name="Fang X."/>
            <person name="Chen L."/>
            <person name="Dong Y."/>
            <person name="Chen Y."/>
            <person name="Ding Y."/>
            <person name="Zhao R."/>
            <person name="Feng M."/>
            <person name="Zhu Y."/>
            <person name="Feng Y."/>
            <person name="Jiang X."/>
            <person name="Zhu D."/>
            <person name="Xiang H."/>
            <person name="Feng X."/>
            <person name="Li S."/>
            <person name="Wang J."/>
            <person name="Zhang G."/>
            <person name="Kronforst M.R."/>
            <person name="Wang W."/>
        </authorList>
    </citation>
    <scope>NUCLEOTIDE SEQUENCE [LARGE SCALE GENOMIC DNA]</scope>
    <source>
        <strain evidence="8">Ya'a_city_454_Pm</strain>
        <tissue evidence="8">Whole body</tissue>
    </source>
</reference>
<evidence type="ECO:0000256" key="1">
    <source>
        <dbReference type="ARBA" id="ARBA00004286"/>
    </source>
</evidence>
<keyword evidence="3" id="KW-0132">Cell division</keyword>
<dbReference type="Pfam" id="PF12719">
    <property type="entry name" value="Cnd3"/>
    <property type="match status" value="1"/>
</dbReference>
<dbReference type="PANTHER" id="PTHR14418">
    <property type="entry name" value="CONDENSIN COMPLEX SUBUNIT 3-RELATED"/>
    <property type="match status" value="1"/>
</dbReference>
<evidence type="ECO:0000256" key="2">
    <source>
        <dbReference type="ARBA" id="ARBA00022454"/>
    </source>
</evidence>
<dbReference type="InterPro" id="IPR027165">
    <property type="entry name" value="CND3"/>
</dbReference>
<sequence>MILIDVSKEKNDYCEKTCATFRLIIVEGFCRLIHLGHLESPSILSRLLLLWFNPATADEDMLRQIIGVFFQTYPISVDGAQEQIQKATLPTLRALANAPSSSPIAEIDQEAVVRFIVSLTRVNHESRRDGCHAVRRAVTLPVATGGAAGVSRARATVATA</sequence>
<name>A0A0N1IQX0_PAPMA</name>
<accession>A0A0N1IQX0</accession>
<dbReference type="InterPro" id="IPR025977">
    <property type="entry name" value="Cnd3_C"/>
</dbReference>
<dbReference type="Proteomes" id="UP000053240">
    <property type="component" value="Unassembled WGS sequence"/>
</dbReference>
<proteinExistence type="predicted"/>
<gene>
    <name evidence="8" type="ORF">RR48_00541</name>
</gene>
<evidence type="ECO:0000256" key="5">
    <source>
        <dbReference type="ARBA" id="ARBA00023067"/>
    </source>
</evidence>
<evidence type="ECO:0000313" key="8">
    <source>
        <dbReference type="EMBL" id="KPJ21573.1"/>
    </source>
</evidence>
<keyword evidence="9" id="KW-1185">Reference proteome</keyword>
<dbReference type="GO" id="GO:0000793">
    <property type="term" value="C:condensed chromosome"/>
    <property type="evidence" value="ECO:0007669"/>
    <property type="project" value="TreeGrafter"/>
</dbReference>
<dbReference type="GO" id="GO:0007076">
    <property type="term" value="P:mitotic chromosome condensation"/>
    <property type="evidence" value="ECO:0007669"/>
    <property type="project" value="InterPro"/>
</dbReference>
<keyword evidence="2" id="KW-0158">Chromosome</keyword>
<keyword evidence="5" id="KW-0226">DNA condensation</keyword>
<dbReference type="STRING" id="76193.A0A0N1IQX0"/>
<protein>
    <submittedName>
        <fullName evidence="8">Condensin complex subunit 3</fullName>
    </submittedName>
</protein>
<evidence type="ECO:0000256" key="4">
    <source>
        <dbReference type="ARBA" id="ARBA00022776"/>
    </source>
</evidence>
<dbReference type="AlphaFoldDB" id="A0A0N1IQX0"/>
<comment type="subcellular location">
    <subcellularLocation>
        <location evidence="1">Chromosome</location>
    </subcellularLocation>
</comment>
<comment type="caution">
    <text evidence="8">The sequence shown here is derived from an EMBL/GenBank/DDBJ whole genome shotgun (WGS) entry which is preliminary data.</text>
</comment>
<evidence type="ECO:0000256" key="6">
    <source>
        <dbReference type="ARBA" id="ARBA00023306"/>
    </source>
</evidence>
<dbReference type="PANTHER" id="PTHR14418:SF5">
    <property type="entry name" value="CONDENSIN COMPLEX SUBUNIT 3"/>
    <property type="match status" value="1"/>
</dbReference>
<dbReference type="GO" id="GO:0005737">
    <property type="term" value="C:cytoplasm"/>
    <property type="evidence" value="ECO:0007669"/>
    <property type="project" value="TreeGrafter"/>
</dbReference>
<keyword evidence="6" id="KW-0131">Cell cycle</keyword>
<evidence type="ECO:0000256" key="3">
    <source>
        <dbReference type="ARBA" id="ARBA00022618"/>
    </source>
</evidence>
<organism evidence="8 9">
    <name type="scientific">Papilio machaon</name>
    <name type="common">Old World swallowtail butterfly</name>
    <dbReference type="NCBI Taxonomy" id="76193"/>
    <lineage>
        <taxon>Eukaryota</taxon>
        <taxon>Metazoa</taxon>
        <taxon>Ecdysozoa</taxon>
        <taxon>Arthropoda</taxon>
        <taxon>Hexapoda</taxon>
        <taxon>Insecta</taxon>
        <taxon>Pterygota</taxon>
        <taxon>Neoptera</taxon>
        <taxon>Endopterygota</taxon>
        <taxon>Lepidoptera</taxon>
        <taxon>Glossata</taxon>
        <taxon>Ditrysia</taxon>
        <taxon>Papilionoidea</taxon>
        <taxon>Papilionidae</taxon>
        <taxon>Papilioninae</taxon>
        <taxon>Papilio</taxon>
    </lineage>
</organism>
<dbReference type="GO" id="GO:0000796">
    <property type="term" value="C:condensin complex"/>
    <property type="evidence" value="ECO:0007669"/>
    <property type="project" value="InterPro"/>
</dbReference>
<keyword evidence="4" id="KW-0498">Mitosis</keyword>
<dbReference type="EMBL" id="LADJ01057191">
    <property type="protein sequence ID" value="KPJ21573.1"/>
    <property type="molecule type" value="Genomic_DNA"/>
</dbReference>
<evidence type="ECO:0000313" key="9">
    <source>
        <dbReference type="Proteomes" id="UP000053240"/>
    </source>
</evidence>
<dbReference type="InParanoid" id="A0A0N1IQX0"/>